<keyword evidence="2" id="KW-1185">Reference proteome</keyword>
<dbReference type="Proteomes" id="UP000184603">
    <property type="component" value="Unassembled WGS sequence"/>
</dbReference>
<organism evidence="1 2">
    <name type="scientific">Desulfopila aestuarii DSM 18488</name>
    <dbReference type="NCBI Taxonomy" id="1121416"/>
    <lineage>
        <taxon>Bacteria</taxon>
        <taxon>Pseudomonadati</taxon>
        <taxon>Thermodesulfobacteriota</taxon>
        <taxon>Desulfobulbia</taxon>
        <taxon>Desulfobulbales</taxon>
        <taxon>Desulfocapsaceae</taxon>
        <taxon>Desulfopila</taxon>
    </lineage>
</organism>
<evidence type="ECO:0008006" key="3">
    <source>
        <dbReference type="Google" id="ProtNLM"/>
    </source>
</evidence>
<protein>
    <recommendedName>
        <fullName evidence="3">Lipoprotein SmpA/OmlA domain-containing protein</fullName>
    </recommendedName>
</protein>
<evidence type="ECO:0000313" key="2">
    <source>
        <dbReference type="Proteomes" id="UP000184603"/>
    </source>
</evidence>
<gene>
    <name evidence="1" type="ORF">SAMN02745220_01419</name>
</gene>
<sequence length="130" mass="14580">MPAIFRHIICVLFAVTALAGCYGKPVRHLASDAALIKVGESNRNDVLTYLGEPDEQIVLGGGAEKWVYREYEDNIVKKAPLVGKYFGKPDYGTVTLKIEGNVVTECTYGSWESDSRDWEDDFDWQEEKGD</sequence>
<accession>A0A1M7Y3B4</accession>
<dbReference type="RefSeq" id="WP_073612756.1">
    <property type="nucleotide sequence ID" value="NZ_FRFE01000005.1"/>
</dbReference>
<proteinExistence type="predicted"/>
<dbReference type="PROSITE" id="PS51257">
    <property type="entry name" value="PROKAR_LIPOPROTEIN"/>
    <property type="match status" value="1"/>
</dbReference>
<dbReference type="OrthoDB" id="5431798at2"/>
<reference evidence="1 2" key="1">
    <citation type="submission" date="2016-12" db="EMBL/GenBank/DDBJ databases">
        <authorList>
            <person name="Song W.-J."/>
            <person name="Kurnit D.M."/>
        </authorList>
    </citation>
    <scope>NUCLEOTIDE SEQUENCE [LARGE SCALE GENOMIC DNA]</scope>
    <source>
        <strain evidence="1 2">DSM 18488</strain>
    </source>
</reference>
<dbReference type="STRING" id="1121416.SAMN02745220_01419"/>
<dbReference type="AlphaFoldDB" id="A0A1M7Y3B4"/>
<name>A0A1M7Y3B4_9BACT</name>
<dbReference type="EMBL" id="FRFE01000005">
    <property type="protein sequence ID" value="SHO46307.1"/>
    <property type="molecule type" value="Genomic_DNA"/>
</dbReference>
<evidence type="ECO:0000313" key="1">
    <source>
        <dbReference type="EMBL" id="SHO46307.1"/>
    </source>
</evidence>